<reference evidence="1" key="1">
    <citation type="submission" date="2022-05" db="EMBL/GenBank/DDBJ databases">
        <title>Chromosome-level genome of Chaenocephalus aceratus.</title>
        <authorList>
            <person name="Park H."/>
        </authorList>
    </citation>
    <scope>NUCLEOTIDE SEQUENCE</scope>
    <source>
        <strain evidence="1">KU_202001</strain>
    </source>
</reference>
<proteinExistence type="predicted"/>
<evidence type="ECO:0000313" key="1">
    <source>
        <dbReference type="EMBL" id="KAI4826152.1"/>
    </source>
</evidence>
<keyword evidence="2" id="KW-1185">Reference proteome</keyword>
<evidence type="ECO:0000313" key="2">
    <source>
        <dbReference type="Proteomes" id="UP001057452"/>
    </source>
</evidence>
<name>A0ACB9XHU5_CHAAC</name>
<organism evidence="1 2">
    <name type="scientific">Chaenocephalus aceratus</name>
    <name type="common">Blackfin icefish</name>
    <name type="synonym">Chaenichthys aceratus</name>
    <dbReference type="NCBI Taxonomy" id="36190"/>
    <lineage>
        <taxon>Eukaryota</taxon>
        <taxon>Metazoa</taxon>
        <taxon>Chordata</taxon>
        <taxon>Craniata</taxon>
        <taxon>Vertebrata</taxon>
        <taxon>Euteleostomi</taxon>
        <taxon>Actinopterygii</taxon>
        <taxon>Neopterygii</taxon>
        <taxon>Teleostei</taxon>
        <taxon>Neoteleostei</taxon>
        <taxon>Acanthomorphata</taxon>
        <taxon>Eupercaria</taxon>
        <taxon>Perciformes</taxon>
        <taxon>Notothenioidei</taxon>
        <taxon>Channichthyidae</taxon>
        <taxon>Chaenocephalus</taxon>
    </lineage>
</organism>
<comment type="caution">
    <text evidence="1">The sequence shown here is derived from an EMBL/GenBank/DDBJ whole genome shotgun (WGS) entry which is preliminary data.</text>
</comment>
<accession>A0ACB9XHU5</accession>
<dbReference type="EMBL" id="CM043790">
    <property type="protein sequence ID" value="KAI4826152.1"/>
    <property type="molecule type" value="Genomic_DNA"/>
</dbReference>
<protein>
    <submittedName>
        <fullName evidence="1">Uncharacterized protein</fullName>
    </submittedName>
</protein>
<gene>
    <name evidence="1" type="ORF">KUCAC02_021799</name>
</gene>
<sequence>MRGRSVWLCFLALSVASVINVQARLVRNHVSSICSTWGREHFKTFDGDVFSVPWHVKDMVTVNDIPGVETSNSLGNKLEYKWEKNAGNIKLQSKVGITVMWNGDDAVMVELDTDYANVLVVLWRLQWVPVHDEFIHNGRKISPIEFGNKQKVHRPNEVCEDPDEEEDESREAVLDSCKEFQTTCAQMLRSEPWSSCTTLIDPEPYILTCVQDMCGCSNSPNDFCVCSTLSEFSRQCSHAGGTPPNWRTPQLCAKQCPFNMVYEESGSPCMDTCTLLDTSSLCEDHKIDGCFCPPGTVFDDISMRGCIAQSECQCKHNKIYNSGEVYRQDREECTCVEGKWACKSLQTPATCAVEEGSHVTTFDGKTYTFHGDCYYTLAKVESKDKASPKFTILVQLVPCANQEFDTCLKGLKIVLNNDRNNVLMFTSDGTVKQNMQTVSLPYHSGDINIFHTPHPSTSLLQTIYVSLDQSYRAKTRGLCGNFNMVLSDDMKTPQGIVEGTAPTFSNSWKANYMCPDREERLEDPCSLSVENEWYAKHWCALLLSPDSSFAQCRSVVDPELYYKRCTYASCNCEKSEDCLCAVFSSYARACASKGVFLEDWREKVCDKYSRNLPASQIFSYQHQRCQLTCRSLGSVQQNCISDFLPVDGCSCPDGLYLNENGICIPKAKCPCYHNEVYIKSGKSISIKDEHCVCTMECFIAILGEPAHQHALLQNSSSTALATGSGDLGLHCAPTCLNLDSDDCDSTECESGCRCPAGLLDDGKDSCVQRNHYLQSGSWVCSKKKCPQTCTIYGSGHYNTFDQQTYGFNGDCAYVAVKNKCGNKTVQDSFGVITENEPCGTTGTTCSKTVRIYLGGRGGVVCVEILMEMDRTTSPPRVICSKQSYRICKQLESVKQIAQMWIRMLTLVARNLIDITGQKMRCSIITGNTFKHCHNKVAPLPYYEKLCERLMCLRLWRRLTPEICPVFCDYYNNPGECKWHYNPCHKPCYKTCSNPEENCSKPLPNLEGCYPVCPEDTPIFDEDTGLCVEECPGCYYNNTRYEEEEVIFNATDNMGINQFLVDDEYKCCKLYVCDCLCEGWGDPHYITFDGLFYSYQGNCTYVLMEEISPKHKLNIYIDNVYCDPTEDVSCPRSIIISFQSEVFTLINHNLLGAVQLEAHKNGIRLKLPYAQQGVKILDTGINLVLEIPRLKVVITFGIIGFSVTLPYSDFGSNTQGHCGTCNNNQADDCKLPGGQLVEDCAVMADFWPAKHIEQPDCQIPSVPPTNKPGPPPIVTPCKPDSICHLLKSRTKKSLEREKGCKTVSTKTFVMHKGCQSYNEVAIPYCEGTCNTFTKYSKAAAAMQHSCSCCRETRSSNRTIDLHCLNGDVVPYTYIHVEECGCGHTDCTSAAALPARRRRSSTLV</sequence>
<dbReference type="Proteomes" id="UP001057452">
    <property type="component" value="Chromosome 6"/>
</dbReference>